<dbReference type="AlphaFoldDB" id="A0A5C6RHY8"/>
<dbReference type="InterPro" id="IPR007730">
    <property type="entry name" value="SPOR-like_dom"/>
</dbReference>
<evidence type="ECO:0000313" key="3">
    <source>
        <dbReference type="Proteomes" id="UP000321580"/>
    </source>
</evidence>
<reference evidence="2 3" key="1">
    <citation type="submission" date="2019-08" db="EMBL/GenBank/DDBJ databases">
        <title>Genome of Phaeodactylibacter luteus.</title>
        <authorList>
            <person name="Bowman J.P."/>
        </authorList>
    </citation>
    <scope>NUCLEOTIDE SEQUENCE [LARGE SCALE GENOMIC DNA]</scope>
    <source>
        <strain evidence="2 3">KCTC 42180</strain>
    </source>
</reference>
<organism evidence="2 3">
    <name type="scientific">Phaeodactylibacter luteus</name>
    <dbReference type="NCBI Taxonomy" id="1564516"/>
    <lineage>
        <taxon>Bacteria</taxon>
        <taxon>Pseudomonadati</taxon>
        <taxon>Bacteroidota</taxon>
        <taxon>Saprospiria</taxon>
        <taxon>Saprospirales</taxon>
        <taxon>Haliscomenobacteraceae</taxon>
        <taxon>Phaeodactylibacter</taxon>
    </lineage>
</organism>
<protein>
    <recommendedName>
        <fullName evidence="1">SPOR domain-containing protein</fullName>
    </recommendedName>
</protein>
<dbReference type="Pfam" id="PF05036">
    <property type="entry name" value="SPOR"/>
    <property type="match status" value="1"/>
</dbReference>
<dbReference type="InterPro" id="IPR036680">
    <property type="entry name" value="SPOR-like_sf"/>
</dbReference>
<dbReference type="PROSITE" id="PS51724">
    <property type="entry name" value="SPOR"/>
    <property type="match status" value="1"/>
</dbReference>
<dbReference type="SUPFAM" id="SSF110997">
    <property type="entry name" value="Sporulation related repeat"/>
    <property type="match status" value="1"/>
</dbReference>
<comment type="caution">
    <text evidence="2">The sequence shown here is derived from an EMBL/GenBank/DDBJ whole genome shotgun (WGS) entry which is preliminary data.</text>
</comment>
<dbReference type="SUPFAM" id="SSF52833">
    <property type="entry name" value="Thioredoxin-like"/>
    <property type="match status" value="1"/>
</dbReference>
<dbReference type="GO" id="GO:0042834">
    <property type="term" value="F:peptidoglycan binding"/>
    <property type="evidence" value="ECO:0007669"/>
    <property type="project" value="InterPro"/>
</dbReference>
<dbReference type="Gene3D" id="3.30.70.1070">
    <property type="entry name" value="Sporulation related repeat"/>
    <property type="match status" value="1"/>
</dbReference>
<sequence length="330" mass="36627">MHTKTTPPKEYASFVVKRQKPINPMKNYLLLAVSLLAGFNLQASPADPIPFISGELADVQRRAAQEGKLYFLTFMAEEVATCEWMDHYTFNDVPLVQYIRSEYLAAKIDVSQPNGMQLQYKYEVTQLPTILVFSSSGQLLGRHKGTVPAHELLSALKEYNTAANQKAKAFAPSVPVRTVSYVLPSPKAVVKIRRPRLVPNQAARPQRVAARPQAYSPPVATAREEVAALLPPAYQTASQAAEEQAVSRSTAPYYTVQVGTFSSYDNAVAAKMQLERQSTEKGTVVAFKNKQGQVYYRLCSGEFQYKAQAAAHQAQVRNIYKDAFINIMGK</sequence>
<dbReference type="InterPro" id="IPR036249">
    <property type="entry name" value="Thioredoxin-like_sf"/>
</dbReference>
<feature type="domain" description="SPOR" evidence="1">
    <location>
        <begin position="248"/>
        <end position="330"/>
    </location>
</feature>
<dbReference type="Gene3D" id="3.40.30.10">
    <property type="entry name" value="Glutaredoxin"/>
    <property type="match status" value="1"/>
</dbReference>
<name>A0A5C6RHY8_9BACT</name>
<keyword evidence="3" id="KW-1185">Reference proteome</keyword>
<proteinExistence type="predicted"/>
<dbReference type="Proteomes" id="UP000321580">
    <property type="component" value="Unassembled WGS sequence"/>
</dbReference>
<gene>
    <name evidence="2" type="ORF">FRY97_18415</name>
</gene>
<dbReference type="OrthoDB" id="120730at2"/>
<evidence type="ECO:0000259" key="1">
    <source>
        <dbReference type="PROSITE" id="PS51724"/>
    </source>
</evidence>
<dbReference type="EMBL" id="VOOR01000053">
    <property type="protein sequence ID" value="TXB61569.1"/>
    <property type="molecule type" value="Genomic_DNA"/>
</dbReference>
<evidence type="ECO:0000313" key="2">
    <source>
        <dbReference type="EMBL" id="TXB61569.1"/>
    </source>
</evidence>
<accession>A0A5C6RHY8</accession>